<comment type="caution">
    <text evidence="3">The sequence shown here is derived from an EMBL/GenBank/DDBJ whole genome shotgun (WGS) entry which is preliminary data.</text>
</comment>
<feature type="compositionally biased region" description="Basic and acidic residues" evidence="2">
    <location>
        <begin position="15"/>
        <end position="24"/>
    </location>
</feature>
<dbReference type="RefSeq" id="XP_068368647.1">
    <property type="nucleotide sequence ID" value="XM_068490932.1"/>
</dbReference>
<dbReference type="AlphaFoldDB" id="A0A1J4KWA4"/>
<feature type="compositionally biased region" description="Low complexity" evidence="2">
    <location>
        <begin position="1"/>
        <end position="12"/>
    </location>
</feature>
<feature type="coiled-coil region" evidence="1">
    <location>
        <begin position="272"/>
        <end position="312"/>
    </location>
</feature>
<evidence type="ECO:0000313" key="4">
    <source>
        <dbReference type="Proteomes" id="UP000179807"/>
    </source>
</evidence>
<protein>
    <submittedName>
        <fullName evidence="3">Uncharacterized protein</fullName>
    </submittedName>
</protein>
<sequence>MSSHSPDSDSASETFTRENYDGESSKTLTQTQESLFDFTAPKDPRANEIKPPPSPIPPPQHVEAIDSECEPVEDVDHVVDSLLKGIKLPETVEFEMMPPTVSSLQKIRDDHLFDHDVDLAQKADEIAITIQNLYKLKLKQQTQQETEESVRQRLKTAQTDLKSLERRCRRTIHRMKAKHQKDVEKMENRHKKEIEDFVEKFQKPQVIRKYAAASSQLRFLRTQNVNLMMLRRYDELRMNDRELKTLEKKELNEQFRQMSMSYDAQLQVLQDKQKLEKKRLVLANQVKEDELQAAATKEIAFAQNRVKGLEKMLEDIKDPEKLWNLKHRYQRTPQQRSLTTVKIPRPNVNQLSMNTLALPPLGDPRSQSQNGFRRRMQAPVTLC</sequence>
<organism evidence="3 4">
    <name type="scientific">Tritrichomonas foetus</name>
    <dbReference type="NCBI Taxonomy" id="1144522"/>
    <lineage>
        <taxon>Eukaryota</taxon>
        <taxon>Metamonada</taxon>
        <taxon>Parabasalia</taxon>
        <taxon>Tritrichomonadida</taxon>
        <taxon>Tritrichomonadidae</taxon>
        <taxon>Tritrichomonas</taxon>
    </lineage>
</organism>
<proteinExistence type="predicted"/>
<evidence type="ECO:0000256" key="2">
    <source>
        <dbReference type="SAM" id="MobiDB-lite"/>
    </source>
</evidence>
<keyword evidence="1" id="KW-0175">Coiled coil</keyword>
<evidence type="ECO:0000313" key="3">
    <source>
        <dbReference type="EMBL" id="OHT15511.1"/>
    </source>
</evidence>
<name>A0A1J4KWA4_9EUKA</name>
<dbReference type="GeneID" id="94825636"/>
<reference evidence="3" key="1">
    <citation type="submission" date="2016-10" db="EMBL/GenBank/DDBJ databases">
        <authorList>
            <person name="Benchimol M."/>
            <person name="Almeida L.G."/>
            <person name="Vasconcelos A.T."/>
            <person name="Perreira-Neves A."/>
            <person name="Rosa I.A."/>
            <person name="Tasca T."/>
            <person name="Bogo M.R."/>
            <person name="de Souza W."/>
        </authorList>
    </citation>
    <scope>NUCLEOTIDE SEQUENCE [LARGE SCALE GENOMIC DNA]</scope>
    <source>
        <strain evidence="3">K</strain>
    </source>
</reference>
<dbReference type="EMBL" id="MLAK01000217">
    <property type="protein sequence ID" value="OHT15511.1"/>
    <property type="molecule type" value="Genomic_DNA"/>
</dbReference>
<feature type="region of interest" description="Disordered" evidence="2">
    <location>
        <begin position="1"/>
        <end position="57"/>
    </location>
</feature>
<dbReference type="PANTHER" id="PTHR47026">
    <property type="entry name" value="PIGMENTOSA GTPASE REGULATOR-LIKE PROTEIN, PUTATIVE-RELATED"/>
    <property type="match status" value="1"/>
</dbReference>
<gene>
    <name evidence="3" type="ORF">TRFO_02831</name>
</gene>
<feature type="compositionally biased region" description="Polar residues" evidence="2">
    <location>
        <begin position="25"/>
        <end position="34"/>
    </location>
</feature>
<evidence type="ECO:0000256" key="1">
    <source>
        <dbReference type="SAM" id="Coils"/>
    </source>
</evidence>
<dbReference type="VEuPathDB" id="TrichDB:TRFO_02831"/>
<dbReference type="Proteomes" id="UP000179807">
    <property type="component" value="Unassembled WGS sequence"/>
</dbReference>
<dbReference type="OrthoDB" id="10648065at2759"/>
<dbReference type="PANTHER" id="PTHR47026:SF2">
    <property type="entry name" value="FLAGELLAR ASSOCIATED PROTEIN"/>
    <property type="match status" value="1"/>
</dbReference>
<feature type="region of interest" description="Disordered" evidence="2">
    <location>
        <begin position="354"/>
        <end position="383"/>
    </location>
</feature>
<accession>A0A1J4KWA4</accession>
<feature type="coiled-coil region" evidence="1">
    <location>
        <begin position="147"/>
        <end position="196"/>
    </location>
</feature>
<keyword evidence="4" id="KW-1185">Reference proteome</keyword>